<keyword evidence="2" id="KW-1185">Reference proteome</keyword>
<organism evidence="1 2">
    <name type="scientific">Lentzea tibetensis</name>
    <dbReference type="NCBI Taxonomy" id="2591470"/>
    <lineage>
        <taxon>Bacteria</taxon>
        <taxon>Bacillati</taxon>
        <taxon>Actinomycetota</taxon>
        <taxon>Actinomycetes</taxon>
        <taxon>Pseudonocardiales</taxon>
        <taxon>Pseudonocardiaceae</taxon>
        <taxon>Lentzea</taxon>
    </lineage>
</organism>
<sequence length="166" mass="18272">MNTTSTMQTQLDFLRELSDMKARYEESLGWPVSVDVGRRRLVVPAGREFDAVTMPSHLAEAVRAQLCVAMLWSPLVAAPGGQWLTFLTTPARASRPNLAAELRRARVQLVPRGGQVVIPASFDTHHDHGEWRWVEPPLPRRALPPWSAVIAVARRADSGSHHGGAG</sequence>
<evidence type="ECO:0008006" key="3">
    <source>
        <dbReference type="Google" id="ProtNLM"/>
    </source>
</evidence>
<comment type="caution">
    <text evidence="1">The sequence shown here is derived from an EMBL/GenBank/DDBJ whole genome shotgun (WGS) entry which is preliminary data.</text>
</comment>
<dbReference type="AlphaFoldDB" id="A0A563EHH6"/>
<dbReference type="Proteomes" id="UP000316639">
    <property type="component" value="Unassembled WGS sequence"/>
</dbReference>
<evidence type="ECO:0000313" key="2">
    <source>
        <dbReference type="Proteomes" id="UP000316639"/>
    </source>
</evidence>
<accession>A0A563EHH6</accession>
<dbReference type="RefSeq" id="WP_146359080.1">
    <property type="nucleotide sequence ID" value="NZ_VOBR01000036.1"/>
</dbReference>
<dbReference type="EMBL" id="VOBR01000036">
    <property type="protein sequence ID" value="TWP46074.1"/>
    <property type="molecule type" value="Genomic_DNA"/>
</dbReference>
<name>A0A563EHH6_9PSEU</name>
<reference evidence="1 2" key="1">
    <citation type="submission" date="2019-07" db="EMBL/GenBank/DDBJ databases">
        <title>Lentzea xizangensis sp. nov., isolated from Qinghai-Tibetan Plateau Soils.</title>
        <authorList>
            <person name="Huang J."/>
        </authorList>
    </citation>
    <scope>NUCLEOTIDE SEQUENCE [LARGE SCALE GENOMIC DNA]</scope>
    <source>
        <strain evidence="1 2">FXJ1.1311</strain>
    </source>
</reference>
<proteinExistence type="predicted"/>
<dbReference type="OrthoDB" id="4546644at2"/>
<evidence type="ECO:0000313" key="1">
    <source>
        <dbReference type="EMBL" id="TWP46074.1"/>
    </source>
</evidence>
<protein>
    <recommendedName>
        <fullName evidence="3">DNA primase/polymerase bifunctional N-terminal domain-containing protein</fullName>
    </recommendedName>
</protein>
<gene>
    <name evidence="1" type="ORF">FKR81_37540</name>
</gene>